<evidence type="ECO:0000256" key="3">
    <source>
        <dbReference type="ARBA" id="ARBA00022692"/>
    </source>
</evidence>
<comment type="subcellular location">
    <subcellularLocation>
        <location evidence="1">Membrane</location>
        <topology evidence="1">Multi-pass membrane protein</topology>
    </subcellularLocation>
</comment>
<feature type="transmembrane region" description="Helical" evidence="6">
    <location>
        <begin position="99"/>
        <end position="118"/>
    </location>
</feature>
<dbReference type="PANTHER" id="PTHR23504:SF15">
    <property type="entry name" value="MAJOR FACILITATOR SUPERFAMILY (MFS) PROFILE DOMAIN-CONTAINING PROTEIN"/>
    <property type="match status" value="1"/>
</dbReference>
<dbReference type="Gene3D" id="1.20.1250.20">
    <property type="entry name" value="MFS general substrate transporter like domains"/>
    <property type="match status" value="1"/>
</dbReference>
<dbReference type="PROSITE" id="PS50850">
    <property type="entry name" value="MFS"/>
    <property type="match status" value="1"/>
</dbReference>
<protein>
    <recommendedName>
        <fullName evidence="7">Major facilitator superfamily (MFS) profile domain-containing protein</fullName>
    </recommendedName>
</protein>
<dbReference type="GO" id="GO:0016020">
    <property type="term" value="C:membrane"/>
    <property type="evidence" value="ECO:0007669"/>
    <property type="project" value="UniProtKB-SubCell"/>
</dbReference>
<keyword evidence="3 6" id="KW-0812">Transmembrane</keyword>
<feature type="transmembrane region" description="Helical" evidence="6">
    <location>
        <begin position="127"/>
        <end position="150"/>
    </location>
</feature>
<comment type="caution">
    <text evidence="8">The sequence shown here is derived from an EMBL/GenBank/DDBJ whole genome shotgun (WGS) entry which is preliminary data.</text>
</comment>
<evidence type="ECO:0000256" key="2">
    <source>
        <dbReference type="ARBA" id="ARBA00022448"/>
    </source>
</evidence>
<dbReference type="Proteomes" id="UP000807159">
    <property type="component" value="Chromosome 6"/>
</dbReference>
<keyword evidence="2" id="KW-0813">Transport</keyword>
<accession>A0A8T2YP59</accession>
<keyword evidence="4 6" id="KW-1133">Transmembrane helix</keyword>
<gene>
    <name evidence="8" type="ORF">H0E87_013572</name>
</gene>
<dbReference type="InterPro" id="IPR036259">
    <property type="entry name" value="MFS_trans_sf"/>
</dbReference>
<keyword evidence="9" id="KW-1185">Reference proteome</keyword>
<sequence length="173" mass="19323">MSENGIGESLLKKNKYHEDCPGCKIEHFKETNTGVPFKHLLYVGIVVLCAGFVLATRLLGREVVPGDFLNGFALLRAVARADVSFIIRDFHIAKREEDIGYYAGYVGRALTFVLWGMIADRYGRKPVIMFGTISVVIFNTLFGFSTNFWMAVSTRFLLGSLCGILGPMRVLLF</sequence>
<dbReference type="AlphaFoldDB" id="A0A8T2YP59"/>
<evidence type="ECO:0000259" key="7">
    <source>
        <dbReference type="PROSITE" id="PS50850"/>
    </source>
</evidence>
<name>A0A8T2YP59_POPDE</name>
<dbReference type="GO" id="GO:0022857">
    <property type="term" value="F:transmembrane transporter activity"/>
    <property type="evidence" value="ECO:0007669"/>
    <property type="project" value="InterPro"/>
</dbReference>
<dbReference type="InterPro" id="IPR011701">
    <property type="entry name" value="MFS"/>
</dbReference>
<evidence type="ECO:0000256" key="5">
    <source>
        <dbReference type="ARBA" id="ARBA00023136"/>
    </source>
</evidence>
<dbReference type="EMBL" id="JACEGQ020000006">
    <property type="protein sequence ID" value="KAH8506821.1"/>
    <property type="molecule type" value="Genomic_DNA"/>
</dbReference>
<feature type="transmembrane region" description="Helical" evidence="6">
    <location>
        <begin position="39"/>
        <end position="56"/>
    </location>
</feature>
<dbReference type="InterPro" id="IPR020846">
    <property type="entry name" value="MFS_dom"/>
</dbReference>
<evidence type="ECO:0000256" key="6">
    <source>
        <dbReference type="SAM" id="Phobius"/>
    </source>
</evidence>
<evidence type="ECO:0000313" key="9">
    <source>
        <dbReference type="Proteomes" id="UP000807159"/>
    </source>
</evidence>
<evidence type="ECO:0000256" key="1">
    <source>
        <dbReference type="ARBA" id="ARBA00004141"/>
    </source>
</evidence>
<reference evidence="8" key="1">
    <citation type="journal article" date="2021" name="J. Hered.">
        <title>Genome Assembly of Salicaceae Populus deltoides (Eastern Cottonwood) I-69 Based on Nanopore Sequencing and Hi-C Technologies.</title>
        <authorList>
            <person name="Bai S."/>
            <person name="Wu H."/>
            <person name="Zhang J."/>
            <person name="Pan Z."/>
            <person name="Zhao W."/>
            <person name="Li Z."/>
            <person name="Tong C."/>
        </authorList>
    </citation>
    <scope>NUCLEOTIDE SEQUENCE</scope>
    <source>
        <tissue evidence="8">Leaf</tissue>
    </source>
</reference>
<evidence type="ECO:0000313" key="8">
    <source>
        <dbReference type="EMBL" id="KAH8506821.1"/>
    </source>
</evidence>
<keyword evidence="5 6" id="KW-0472">Membrane</keyword>
<dbReference type="PANTHER" id="PTHR23504">
    <property type="entry name" value="MAJOR FACILITATOR SUPERFAMILY DOMAIN-CONTAINING PROTEIN 10"/>
    <property type="match status" value="1"/>
</dbReference>
<organism evidence="8 9">
    <name type="scientific">Populus deltoides</name>
    <name type="common">Eastern poplar</name>
    <name type="synonym">Eastern cottonwood</name>
    <dbReference type="NCBI Taxonomy" id="3696"/>
    <lineage>
        <taxon>Eukaryota</taxon>
        <taxon>Viridiplantae</taxon>
        <taxon>Streptophyta</taxon>
        <taxon>Embryophyta</taxon>
        <taxon>Tracheophyta</taxon>
        <taxon>Spermatophyta</taxon>
        <taxon>Magnoliopsida</taxon>
        <taxon>eudicotyledons</taxon>
        <taxon>Gunneridae</taxon>
        <taxon>Pentapetalae</taxon>
        <taxon>rosids</taxon>
        <taxon>fabids</taxon>
        <taxon>Malpighiales</taxon>
        <taxon>Salicaceae</taxon>
        <taxon>Saliceae</taxon>
        <taxon>Populus</taxon>
    </lineage>
</organism>
<feature type="domain" description="Major facilitator superfamily (MFS) profile" evidence="7">
    <location>
        <begin position="59"/>
        <end position="173"/>
    </location>
</feature>
<dbReference type="Pfam" id="PF07690">
    <property type="entry name" value="MFS_1"/>
    <property type="match status" value="1"/>
</dbReference>
<dbReference type="SUPFAM" id="SSF103473">
    <property type="entry name" value="MFS general substrate transporter"/>
    <property type="match status" value="1"/>
</dbReference>
<proteinExistence type="predicted"/>
<evidence type="ECO:0000256" key="4">
    <source>
        <dbReference type="ARBA" id="ARBA00022989"/>
    </source>
</evidence>